<feature type="compositionally biased region" description="Pro residues" evidence="1">
    <location>
        <begin position="44"/>
        <end position="63"/>
    </location>
</feature>
<feature type="domain" description="Thioredoxin" evidence="2">
    <location>
        <begin position="40"/>
        <end position="164"/>
    </location>
</feature>
<evidence type="ECO:0000313" key="3">
    <source>
        <dbReference type="EMBL" id="AAP80727.1"/>
    </source>
</evidence>
<dbReference type="CDD" id="cd02947">
    <property type="entry name" value="TRX_family"/>
    <property type="match status" value="1"/>
</dbReference>
<organism evidence="3">
    <name type="scientific">Griffithsia japonica</name>
    <name type="common">Red alga</name>
    <dbReference type="NCBI Taxonomy" id="83288"/>
    <lineage>
        <taxon>Eukaryota</taxon>
        <taxon>Rhodophyta</taxon>
        <taxon>Florideophyceae</taxon>
        <taxon>Rhodymeniophycidae</taxon>
        <taxon>Ceramiales</taxon>
        <taxon>Ceramiaceae</taxon>
        <taxon>Griffithsia</taxon>
    </lineage>
</organism>
<dbReference type="InterPro" id="IPR013766">
    <property type="entry name" value="Thioredoxin_domain"/>
</dbReference>
<dbReference type="PROSITE" id="PS51352">
    <property type="entry name" value="THIOREDOXIN_2"/>
    <property type="match status" value="1"/>
</dbReference>
<evidence type="ECO:0000256" key="1">
    <source>
        <dbReference type="SAM" id="MobiDB-lite"/>
    </source>
</evidence>
<proteinExistence type="evidence at transcript level"/>
<dbReference type="EMBL" id="AF517886">
    <property type="protein sequence ID" value="AAP80727.1"/>
    <property type="molecule type" value="mRNA"/>
</dbReference>
<name>Q7XY77_GRIJA</name>
<reference evidence="3" key="1">
    <citation type="submission" date="2002-06" db="EMBL/GenBank/DDBJ databases">
        <title>Gj103 Griffithsia japonica thioredoxin gene.</title>
        <authorList>
            <person name="Liu C.L."/>
            <person name="Lee Y.K."/>
            <person name="Lee H.K."/>
        </authorList>
    </citation>
    <scope>NUCLEOTIDE SEQUENCE</scope>
    <source>
        <strain evidence="3">Gj103</strain>
    </source>
</reference>
<dbReference type="GO" id="GO:0015035">
    <property type="term" value="F:protein-disulfide reductase activity"/>
    <property type="evidence" value="ECO:0007669"/>
    <property type="project" value="TreeGrafter"/>
</dbReference>
<evidence type="ECO:0000259" key="2">
    <source>
        <dbReference type="PROSITE" id="PS51352"/>
    </source>
</evidence>
<accession>Q7XY77</accession>
<dbReference type="AlphaFoldDB" id="Q7XY77"/>
<dbReference type="PANTHER" id="PTHR45663:SF11">
    <property type="entry name" value="GEO12009P1"/>
    <property type="match status" value="1"/>
</dbReference>
<sequence length="164" mass="18137">MPSKHTPTFVHPIPVSIHRFSHHPSPVDAQTHHLPQAVTTPRSPTLPPTRQTPPPSPPQPPHISTPADLSTLVTNTPTPLLVLKVYSRGCRSCKRIERPFARVAKAYSNVVTCAQLRAEDNEQLAQTLGVRGFPTFVLYKNGERVDHFASSCPEVLVETIEDNM</sequence>
<dbReference type="Gene3D" id="3.40.30.10">
    <property type="entry name" value="Glutaredoxin"/>
    <property type="match status" value="1"/>
</dbReference>
<dbReference type="GO" id="GO:0005737">
    <property type="term" value="C:cytoplasm"/>
    <property type="evidence" value="ECO:0007669"/>
    <property type="project" value="TreeGrafter"/>
</dbReference>
<protein>
    <submittedName>
        <fullName evidence="3">Thioredoxin</fullName>
    </submittedName>
</protein>
<feature type="region of interest" description="Disordered" evidence="1">
    <location>
        <begin position="37"/>
        <end position="71"/>
    </location>
</feature>
<dbReference type="SUPFAM" id="SSF52833">
    <property type="entry name" value="Thioredoxin-like"/>
    <property type="match status" value="1"/>
</dbReference>
<dbReference type="Pfam" id="PF00085">
    <property type="entry name" value="Thioredoxin"/>
    <property type="match status" value="1"/>
</dbReference>
<dbReference type="InterPro" id="IPR036249">
    <property type="entry name" value="Thioredoxin-like_sf"/>
</dbReference>
<dbReference type="PANTHER" id="PTHR45663">
    <property type="entry name" value="GEO12009P1"/>
    <property type="match status" value="1"/>
</dbReference>